<keyword evidence="1" id="KW-0805">Transcription regulation</keyword>
<gene>
    <name evidence="5" type="ORF">FKV24_014265</name>
</gene>
<dbReference type="Proteomes" id="UP000320431">
    <property type="component" value="Unassembled WGS sequence"/>
</dbReference>
<organism evidence="5 6">
    <name type="scientific">Marilutibacter maris</name>
    <dbReference type="NCBI Taxonomy" id="1605891"/>
    <lineage>
        <taxon>Bacteria</taxon>
        <taxon>Pseudomonadati</taxon>
        <taxon>Pseudomonadota</taxon>
        <taxon>Gammaproteobacteria</taxon>
        <taxon>Lysobacterales</taxon>
        <taxon>Lysobacteraceae</taxon>
        <taxon>Marilutibacter</taxon>
    </lineage>
</organism>
<evidence type="ECO:0000313" key="5">
    <source>
        <dbReference type="EMBL" id="KAB8173407.1"/>
    </source>
</evidence>
<dbReference type="GO" id="GO:0003700">
    <property type="term" value="F:DNA-binding transcription factor activity"/>
    <property type="evidence" value="ECO:0007669"/>
    <property type="project" value="InterPro"/>
</dbReference>
<evidence type="ECO:0000256" key="1">
    <source>
        <dbReference type="ARBA" id="ARBA00023015"/>
    </source>
</evidence>
<evidence type="ECO:0000313" key="6">
    <source>
        <dbReference type="Proteomes" id="UP000320431"/>
    </source>
</evidence>
<feature type="region of interest" description="Disordered" evidence="4">
    <location>
        <begin position="1"/>
        <end position="23"/>
    </location>
</feature>
<dbReference type="Pfam" id="PF12833">
    <property type="entry name" value="HTH_18"/>
    <property type="match status" value="1"/>
</dbReference>
<dbReference type="EMBL" id="VICD02000242">
    <property type="protein sequence ID" value="KAB8173407.1"/>
    <property type="molecule type" value="Genomic_DNA"/>
</dbReference>
<keyword evidence="2" id="KW-0238">DNA-binding</keyword>
<dbReference type="AlphaFoldDB" id="A0A508A7L4"/>
<evidence type="ECO:0000256" key="3">
    <source>
        <dbReference type="ARBA" id="ARBA00023163"/>
    </source>
</evidence>
<dbReference type="GO" id="GO:0043565">
    <property type="term" value="F:sequence-specific DNA binding"/>
    <property type="evidence" value="ECO:0007669"/>
    <property type="project" value="InterPro"/>
</dbReference>
<dbReference type="SUPFAM" id="SSF46689">
    <property type="entry name" value="Homeodomain-like"/>
    <property type="match status" value="1"/>
</dbReference>
<protein>
    <submittedName>
        <fullName evidence="5">Helix-turn-helix domain-containing protein</fullName>
    </submittedName>
</protein>
<sequence>MSVAELSTSGRSESQGGGHASALGCTQKSLNRATWDVAGLGAKGFIARRITLDAKRLLACTDRPIYQVAENLGFDEATNFANFFRKNVGESPTEFREAHR</sequence>
<evidence type="ECO:0000256" key="2">
    <source>
        <dbReference type="ARBA" id="ARBA00023125"/>
    </source>
</evidence>
<feature type="compositionally biased region" description="Polar residues" evidence="4">
    <location>
        <begin position="1"/>
        <end position="14"/>
    </location>
</feature>
<dbReference type="PANTHER" id="PTHR43280">
    <property type="entry name" value="ARAC-FAMILY TRANSCRIPTIONAL REGULATOR"/>
    <property type="match status" value="1"/>
</dbReference>
<keyword evidence="3" id="KW-0804">Transcription</keyword>
<dbReference type="InterPro" id="IPR018060">
    <property type="entry name" value="HTH_AraC"/>
</dbReference>
<dbReference type="PRINTS" id="PR00032">
    <property type="entry name" value="HTHARAC"/>
</dbReference>
<evidence type="ECO:0000256" key="4">
    <source>
        <dbReference type="SAM" id="MobiDB-lite"/>
    </source>
</evidence>
<dbReference type="InterPro" id="IPR009057">
    <property type="entry name" value="Homeodomain-like_sf"/>
</dbReference>
<dbReference type="Gene3D" id="1.10.10.60">
    <property type="entry name" value="Homeodomain-like"/>
    <property type="match status" value="1"/>
</dbReference>
<accession>A0A508A7L4</accession>
<proteinExistence type="predicted"/>
<reference evidence="5 6" key="1">
    <citation type="submission" date="2019-10" db="EMBL/GenBank/DDBJ databases">
        <title>Lysobacter alkalisoli sp. nov., isolated from saline-alkaline soil.</title>
        <authorList>
            <person name="Sun J.-Q."/>
        </authorList>
    </citation>
    <scope>NUCLEOTIDE SEQUENCE [LARGE SCALE GENOMIC DNA]</scope>
    <source>
        <strain evidence="5 6">KCTC 42381</strain>
    </source>
</reference>
<dbReference type="PROSITE" id="PS01124">
    <property type="entry name" value="HTH_ARAC_FAMILY_2"/>
    <property type="match status" value="1"/>
</dbReference>
<dbReference type="SMART" id="SM00342">
    <property type="entry name" value="HTH_ARAC"/>
    <property type="match status" value="1"/>
</dbReference>
<dbReference type="PANTHER" id="PTHR43280:SF32">
    <property type="entry name" value="TRANSCRIPTIONAL REGULATORY PROTEIN"/>
    <property type="match status" value="1"/>
</dbReference>
<name>A0A508A7L4_9GAMM</name>
<dbReference type="InterPro" id="IPR020449">
    <property type="entry name" value="Tscrpt_reg_AraC-type_HTH"/>
</dbReference>
<comment type="caution">
    <text evidence="5">The sequence shown here is derived from an EMBL/GenBank/DDBJ whole genome shotgun (WGS) entry which is preliminary data.</text>
</comment>